<sequence length="68" mass="7863">MKISLFPDKVVRINIDYRYSNEDIPVQDVQDKIRSLSLAQSPGRDFTNRALPRMLTLQRFGAARVEVL</sequence>
<organism evidence="1 2">
    <name type="scientific">Elysia crispata</name>
    <name type="common">lettuce slug</name>
    <dbReference type="NCBI Taxonomy" id="231223"/>
    <lineage>
        <taxon>Eukaryota</taxon>
        <taxon>Metazoa</taxon>
        <taxon>Spiralia</taxon>
        <taxon>Lophotrochozoa</taxon>
        <taxon>Mollusca</taxon>
        <taxon>Gastropoda</taxon>
        <taxon>Heterobranchia</taxon>
        <taxon>Euthyneura</taxon>
        <taxon>Panpulmonata</taxon>
        <taxon>Sacoglossa</taxon>
        <taxon>Placobranchoidea</taxon>
        <taxon>Plakobranchidae</taxon>
        <taxon>Elysia</taxon>
    </lineage>
</organism>
<dbReference type="AlphaFoldDB" id="A0AAE1E9Y5"/>
<name>A0AAE1E9Y5_9GAST</name>
<comment type="caution">
    <text evidence="1">The sequence shown here is derived from an EMBL/GenBank/DDBJ whole genome shotgun (WGS) entry which is preliminary data.</text>
</comment>
<evidence type="ECO:0000313" key="1">
    <source>
        <dbReference type="EMBL" id="KAK3798313.1"/>
    </source>
</evidence>
<gene>
    <name evidence="1" type="ORF">RRG08_060790</name>
</gene>
<reference evidence="1" key="1">
    <citation type="journal article" date="2023" name="G3 (Bethesda)">
        <title>A reference genome for the long-term kleptoplast-retaining sea slug Elysia crispata morphotype clarki.</title>
        <authorList>
            <person name="Eastman K.E."/>
            <person name="Pendleton A.L."/>
            <person name="Shaikh M.A."/>
            <person name="Suttiyut T."/>
            <person name="Ogas R."/>
            <person name="Tomko P."/>
            <person name="Gavelis G."/>
            <person name="Widhalm J.R."/>
            <person name="Wisecaver J.H."/>
        </authorList>
    </citation>
    <scope>NUCLEOTIDE SEQUENCE</scope>
    <source>
        <strain evidence="1">ECLA1</strain>
    </source>
</reference>
<keyword evidence="2" id="KW-1185">Reference proteome</keyword>
<evidence type="ECO:0000313" key="2">
    <source>
        <dbReference type="Proteomes" id="UP001283361"/>
    </source>
</evidence>
<dbReference type="Proteomes" id="UP001283361">
    <property type="component" value="Unassembled WGS sequence"/>
</dbReference>
<accession>A0AAE1E9Y5</accession>
<dbReference type="EMBL" id="JAWDGP010000695">
    <property type="protein sequence ID" value="KAK3798313.1"/>
    <property type="molecule type" value="Genomic_DNA"/>
</dbReference>
<protein>
    <submittedName>
        <fullName evidence="1">Uncharacterized protein</fullName>
    </submittedName>
</protein>
<proteinExistence type="predicted"/>